<organism evidence="2 3">
    <name type="scientific">Golovinomyces cichoracearum</name>
    <dbReference type="NCBI Taxonomy" id="62708"/>
    <lineage>
        <taxon>Eukaryota</taxon>
        <taxon>Fungi</taxon>
        <taxon>Dikarya</taxon>
        <taxon>Ascomycota</taxon>
        <taxon>Pezizomycotina</taxon>
        <taxon>Leotiomycetes</taxon>
        <taxon>Erysiphales</taxon>
        <taxon>Erysiphaceae</taxon>
        <taxon>Golovinomyces</taxon>
    </lineage>
</organism>
<dbReference type="InterPro" id="IPR009057">
    <property type="entry name" value="Homeodomain-like_sf"/>
</dbReference>
<sequence>MDNQVSPTTRGRAPYLNRDQRLQILALHRAGLSNKEIADQQNLTLMQVKSTIRSGRASPRPRSGRPPQLAPAQVDEIEAFVCSSRETRQMSFLELSLHFRRLGAGEYAIRNALRKRGYQRSIPRSCPPISETHRAARIFWGEQHLIWHQQWLQVLWS</sequence>
<dbReference type="EMBL" id="MCBR01000001">
    <property type="protein sequence ID" value="RKF83649.1"/>
    <property type="molecule type" value="Genomic_DNA"/>
</dbReference>
<accession>A0A420JA30</accession>
<evidence type="ECO:0008006" key="4">
    <source>
        <dbReference type="Google" id="ProtNLM"/>
    </source>
</evidence>
<comment type="caution">
    <text evidence="2">The sequence shown here is derived from an EMBL/GenBank/DDBJ whole genome shotgun (WGS) entry which is preliminary data.</text>
</comment>
<evidence type="ECO:0000256" key="1">
    <source>
        <dbReference type="SAM" id="MobiDB-lite"/>
    </source>
</evidence>
<reference evidence="2 3" key="1">
    <citation type="journal article" date="2018" name="BMC Genomics">
        <title>Comparative genome analyses reveal sequence features reflecting distinct modes of host-adaptation between dicot and monocot powdery mildew.</title>
        <authorList>
            <person name="Wu Y."/>
            <person name="Ma X."/>
            <person name="Pan Z."/>
            <person name="Kale S.D."/>
            <person name="Song Y."/>
            <person name="King H."/>
            <person name="Zhang Q."/>
            <person name="Presley C."/>
            <person name="Deng X."/>
            <person name="Wei C.I."/>
            <person name="Xiao S."/>
        </authorList>
    </citation>
    <scope>NUCLEOTIDE SEQUENCE [LARGE SCALE GENOMIC DNA]</scope>
    <source>
        <strain evidence="2">UCSC1</strain>
    </source>
</reference>
<name>A0A420JA30_9PEZI</name>
<dbReference type="AlphaFoldDB" id="A0A420JA30"/>
<dbReference type="Proteomes" id="UP000285405">
    <property type="component" value="Unassembled WGS sequence"/>
</dbReference>
<evidence type="ECO:0000313" key="3">
    <source>
        <dbReference type="Proteomes" id="UP000285405"/>
    </source>
</evidence>
<proteinExistence type="predicted"/>
<feature type="non-terminal residue" evidence="2">
    <location>
        <position position="157"/>
    </location>
</feature>
<dbReference type="OrthoDB" id="3599754at2759"/>
<feature type="region of interest" description="Disordered" evidence="1">
    <location>
        <begin position="51"/>
        <end position="70"/>
    </location>
</feature>
<protein>
    <recommendedName>
        <fullName evidence="4">Transposase Tc1-like domain-containing protein</fullName>
    </recommendedName>
</protein>
<evidence type="ECO:0000313" key="2">
    <source>
        <dbReference type="EMBL" id="RKF83649.1"/>
    </source>
</evidence>
<gene>
    <name evidence="2" type="ORF">GcC1_000018</name>
</gene>
<feature type="compositionally biased region" description="Low complexity" evidence="1">
    <location>
        <begin position="53"/>
        <end position="67"/>
    </location>
</feature>
<dbReference type="SUPFAM" id="SSF46689">
    <property type="entry name" value="Homeodomain-like"/>
    <property type="match status" value="1"/>
</dbReference>